<dbReference type="InterPro" id="IPR048263">
    <property type="entry name" value="Arb2"/>
</dbReference>
<dbReference type="GO" id="GO:0005634">
    <property type="term" value="C:nucleus"/>
    <property type="evidence" value="ECO:0007669"/>
    <property type="project" value="TreeGrafter"/>
</dbReference>
<dbReference type="InterPro" id="IPR053858">
    <property type="entry name" value="Arb2_dom"/>
</dbReference>
<feature type="domain" description="Arb2" evidence="2">
    <location>
        <begin position="15"/>
        <end position="155"/>
    </location>
</feature>
<comment type="caution">
    <text evidence="3">The sequence shown here is derived from an EMBL/GenBank/DDBJ whole genome shotgun (WGS) entry which is preliminary data.</text>
</comment>
<dbReference type="PANTHER" id="PTHR21357:SF4">
    <property type="entry name" value="FAM172 FAMILY PROTEIN HOMOLOG CG10038"/>
    <property type="match status" value="1"/>
</dbReference>
<feature type="domain" description="Arb2" evidence="2">
    <location>
        <begin position="251"/>
        <end position="392"/>
    </location>
</feature>
<dbReference type="GO" id="GO:0005840">
    <property type="term" value="C:ribosome"/>
    <property type="evidence" value="ECO:0007669"/>
    <property type="project" value="UniProtKB-KW"/>
</dbReference>
<proteinExistence type="predicted"/>
<feature type="compositionally biased region" description="Polar residues" evidence="1">
    <location>
        <begin position="230"/>
        <end position="239"/>
    </location>
</feature>
<evidence type="ECO:0000313" key="3">
    <source>
        <dbReference type="EMBL" id="KKY20287.1"/>
    </source>
</evidence>
<organism evidence="3 4">
    <name type="scientific">Diplodia seriata</name>
    <dbReference type="NCBI Taxonomy" id="420778"/>
    <lineage>
        <taxon>Eukaryota</taxon>
        <taxon>Fungi</taxon>
        <taxon>Dikarya</taxon>
        <taxon>Ascomycota</taxon>
        <taxon>Pezizomycotina</taxon>
        <taxon>Dothideomycetes</taxon>
        <taxon>Dothideomycetes incertae sedis</taxon>
        <taxon>Botryosphaeriales</taxon>
        <taxon>Botryosphaeriaceae</taxon>
        <taxon>Diplodia</taxon>
    </lineage>
</organism>
<feature type="region of interest" description="Disordered" evidence="1">
    <location>
        <begin position="151"/>
        <end position="239"/>
    </location>
</feature>
<dbReference type="GO" id="GO:0035197">
    <property type="term" value="F:siRNA binding"/>
    <property type="evidence" value="ECO:0007669"/>
    <property type="project" value="TreeGrafter"/>
</dbReference>
<gene>
    <name evidence="3" type="ORF">UCDDS831_g04921</name>
</gene>
<dbReference type="Proteomes" id="UP000034182">
    <property type="component" value="Unassembled WGS sequence"/>
</dbReference>
<evidence type="ECO:0000313" key="4">
    <source>
        <dbReference type="Proteomes" id="UP000034182"/>
    </source>
</evidence>
<feature type="compositionally biased region" description="Polar residues" evidence="1">
    <location>
        <begin position="177"/>
        <end position="190"/>
    </location>
</feature>
<accession>A0A0G2EBE3</accession>
<sequence length="489" mass="54741">MFKLSQAGMPENPSYPRNLTQLGYFIDERSEIRTIRPPHNYYNFWISNNNHINEAFRESMHACINEEVIHRMTALGIPPIYLPQLSTEKPHSEPNVPVLVTEKEELRKLKRITVVVNDDFQDLGLWAYRIVSKEHGLEAGSVVSLAKALHKSDSEPAEVPAHPTQGPAENDTHDLNESPTSEDATHSSGLEPTDVPTHPAKKSSENEKHDLKESLISKPGANIGPESPIASKTSVTSTEDVPFNVPENWQAPGLVVLNPGQLLYSYQLDKAVTKQSWDSQPRKSAIHPVATIDPIRNRAEGHRTVDEHVKSTFDTILNNPDWVAPDAHIYMIGIGNGGDAMLRVLSKEWPKYEKRVEAIALTDPTPVHEVFEDQRFVRFLRDRTRVLAPSAEAFGVPLAVPSPASSALPEHSSDWGYHYFPIQSSGERIFGEIIFPTTYRHILAWFDAVASTAEYRNPEMKVPEVLPQGLEDVEIFDATKDAPEEKADE</sequence>
<name>A0A0G2EBE3_9PEZI</name>
<dbReference type="GO" id="GO:0031048">
    <property type="term" value="P:regulatory ncRNA-mediated heterochromatin formation"/>
    <property type="evidence" value="ECO:0007669"/>
    <property type="project" value="TreeGrafter"/>
</dbReference>
<reference evidence="3 4" key="2">
    <citation type="submission" date="2015-05" db="EMBL/GenBank/DDBJ databases">
        <title>Distinctive expansion of gene families associated with plant cell wall degradation and secondary metabolism in the genomes of grapevine trunk pathogens.</title>
        <authorList>
            <person name="Lawrence D.P."/>
            <person name="Travadon R."/>
            <person name="Rolshausen P.E."/>
            <person name="Baumgartner K."/>
        </authorList>
    </citation>
    <scope>NUCLEOTIDE SEQUENCE [LARGE SCALE GENOMIC DNA]</scope>
    <source>
        <strain evidence="3">DS831</strain>
    </source>
</reference>
<keyword evidence="3" id="KW-0689">Ribosomal protein</keyword>
<evidence type="ECO:0000256" key="1">
    <source>
        <dbReference type="SAM" id="MobiDB-lite"/>
    </source>
</evidence>
<evidence type="ECO:0000259" key="2">
    <source>
        <dbReference type="Pfam" id="PF22749"/>
    </source>
</evidence>
<dbReference type="AlphaFoldDB" id="A0A0G2EBE3"/>
<protein>
    <submittedName>
        <fullName evidence="3">Putative ribosomal protein s14</fullName>
    </submittedName>
</protein>
<dbReference type="PANTHER" id="PTHR21357">
    <property type="entry name" value="FAM172 FAMILY PROTEIN HOMOLOG CG10038"/>
    <property type="match status" value="1"/>
</dbReference>
<keyword evidence="3" id="KW-0687">Ribonucleoprotein</keyword>
<reference evidence="3 4" key="1">
    <citation type="submission" date="2015-03" db="EMBL/GenBank/DDBJ databases">
        <authorList>
            <person name="Morales-Cruz A."/>
            <person name="Amrine K.C."/>
            <person name="Cantu D."/>
        </authorList>
    </citation>
    <scope>NUCLEOTIDE SEQUENCE [LARGE SCALE GENOMIC DNA]</scope>
    <source>
        <strain evidence="3">DS831</strain>
    </source>
</reference>
<feature type="compositionally biased region" description="Basic and acidic residues" evidence="1">
    <location>
        <begin position="202"/>
        <end position="215"/>
    </location>
</feature>
<dbReference type="Pfam" id="PF22749">
    <property type="entry name" value="Arb2"/>
    <property type="match status" value="2"/>
</dbReference>
<dbReference type="EMBL" id="LAQI01000102">
    <property type="protein sequence ID" value="KKY20287.1"/>
    <property type="molecule type" value="Genomic_DNA"/>
</dbReference>